<dbReference type="RefSeq" id="WP_117319426.1">
    <property type="nucleotide sequence ID" value="NZ_QQSW01000026.1"/>
</dbReference>
<keyword evidence="3 10" id="KW-0812">Transmembrane</keyword>
<evidence type="ECO:0000256" key="8">
    <source>
        <dbReference type="ARBA" id="ARBA00023214"/>
    </source>
</evidence>
<evidence type="ECO:0000256" key="10">
    <source>
        <dbReference type="SAM" id="Phobius"/>
    </source>
</evidence>
<organism evidence="11 12">
    <name type="scientific">Chromatocurvus halotolerans</name>
    <dbReference type="NCBI Taxonomy" id="1132028"/>
    <lineage>
        <taxon>Bacteria</taxon>
        <taxon>Pseudomonadati</taxon>
        <taxon>Pseudomonadota</taxon>
        <taxon>Gammaproteobacteria</taxon>
        <taxon>Cellvibrionales</taxon>
        <taxon>Halieaceae</taxon>
        <taxon>Chromatocurvus</taxon>
    </lineage>
</organism>
<evidence type="ECO:0000256" key="5">
    <source>
        <dbReference type="ARBA" id="ARBA00023065"/>
    </source>
</evidence>
<dbReference type="InterPro" id="IPR001807">
    <property type="entry name" value="ClC"/>
</dbReference>
<feature type="transmembrane region" description="Helical" evidence="10">
    <location>
        <begin position="324"/>
        <end position="349"/>
    </location>
</feature>
<accession>A0A4V2SAQ4</accession>
<feature type="transmembrane region" description="Helical" evidence="10">
    <location>
        <begin position="21"/>
        <end position="44"/>
    </location>
</feature>
<gene>
    <name evidence="11" type="ORF">EV688_12044</name>
</gene>
<feature type="transmembrane region" description="Helical" evidence="10">
    <location>
        <begin position="361"/>
        <end position="387"/>
    </location>
</feature>
<dbReference type="Gene3D" id="1.10.3080.10">
    <property type="entry name" value="Clc chloride channel"/>
    <property type="match status" value="1"/>
</dbReference>
<evidence type="ECO:0000256" key="7">
    <source>
        <dbReference type="ARBA" id="ARBA00023173"/>
    </source>
</evidence>
<comment type="subcellular location">
    <subcellularLocation>
        <location evidence="1">Membrane</location>
        <topology evidence="1">Multi-pass membrane protein</topology>
    </subcellularLocation>
</comment>
<evidence type="ECO:0000313" key="12">
    <source>
        <dbReference type="Proteomes" id="UP000294980"/>
    </source>
</evidence>
<dbReference type="PRINTS" id="PR00762">
    <property type="entry name" value="CLCHANNEL"/>
</dbReference>
<keyword evidence="9" id="KW-0407">Ion channel</keyword>
<feature type="transmembrane region" description="Helical" evidence="10">
    <location>
        <begin position="394"/>
        <end position="414"/>
    </location>
</feature>
<keyword evidence="2" id="KW-0813">Transport</keyword>
<dbReference type="PANTHER" id="PTHR43427">
    <property type="entry name" value="CHLORIDE CHANNEL PROTEIN CLC-E"/>
    <property type="match status" value="1"/>
</dbReference>
<name>A0A4V2SAQ4_9GAMM</name>
<dbReference type="PANTHER" id="PTHR43427:SF6">
    <property type="entry name" value="CHLORIDE CHANNEL PROTEIN CLC-E"/>
    <property type="match status" value="1"/>
</dbReference>
<dbReference type="Proteomes" id="UP000294980">
    <property type="component" value="Unassembled WGS sequence"/>
</dbReference>
<dbReference type="CDD" id="cd00400">
    <property type="entry name" value="Voltage_gated_ClC"/>
    <property type="match status" value="1"/>
</dbReference>
<dbReference type="SUPFAM" id="SSF81340">
    <property type="entry name" value="Clc chloride channel"/>
    <property type="match status" value="1"/>
</dbReference>
<protein>
    <submittedName>
        <fullName evidence="11">H+/Cl-antiporter ClcA</fullName>
    </submittedName>
</protein>
<evidence type="ECO:0000256" key="9">
    <source>
        <dbReference type="ARBA" id="ARBA00023303"/>
    </source>
</evidence>
<keyword evidence="6 10" id="KW-0472">Membrane</keyword>
<keyword evidence="5" id="KW-0406">Ion transport</keyword>
<keyword evidence="8" id="KW-0868">Chloride</keyword>
<evidence type="ECO:0000256" key="3">
    <source>
        <dbReference type="ARBA" id="ARBA00022692"/>
    </source>
</evidence>
<dbReference type="OrthoDB" id="9767361at2"/>
<dbReference type="GO" id="GO:0034707">
    <property type="term" value="C:chloride channel complex"/>
    <property type="evidence" value="ECO:0007669"/>
    <property type="project" value="UniProtKB-KW"/>
</dbReference>
<dbReference type="GO" id="GO:0005254">
    <property type="term" value="F:chloride channel activity"/>
    <property type="evidence" value="ECO:0007669"/>
    <property type="project" value="UniProtKB-KW"/>
</dbReference>
<evidence type="ECO:0000256" key="2">
    <source>
        <dbReference type="ARBA" id="ARBA00022448"/>
    </source>
</evidence>
<proteinExistence type="predicted"/>
<evidence type="ECO:0000313" key="11">
    <source>
        <dbReference type="EMBL" id="TCO71890.1"/>
    </source>
</evidence>
<dbReference type="EMBL" id="SLWX01000020">
    <property type="protein sequence ID" value="TCO71890.1"/>
    <property type="molecule type" value="Genomic_DNA"/>
</dbReference>
<dbReference type="AlphaFoldDB" id="A0A4V2SAQ4"/>
<feature type="transmembrane region" description="Helical" evidence="10">
    <location>
        <begin position="159"/>
        <end position="184"/>
    </location>
</feature>
<keyword evidence="4 10" id="KW-1133">Transmembrane helix</keyword>
<comment type="caution">
    <text evidence="11">The sequence shown here is derived from an EMBL/GenBank/DDBJ whole genome shotgun (WGS) entry which is preliminary data.</text>
</comment>
<sequence length="589" mass="61892">MQISLGPYRRSLRRYESAFAYAVLGIVGGLASGFAVIAFEYAIHGLAGLWQVNRGETFETLPRLWIFALPTLGGIALGVAFSLLRPQDRDVGLIHLISRLHSHYGVLPLRNALVQFFGGMVALASGQSGGREGPGVHLGGAINSLLGQALALPHSSLRVLIACGTAGGIAAAFNTPLAGVIFAMEVVLMEYTIAGFLPVMLAAVTAAAVSQGIGSLFPAMQLASGELASLWEMPFVLVVGLCCGCVGALFIRLSTLSARLTAWPVIMRFSLAGLLTGVSGLLVPQVLGMGHDSLAVIIAGGWPLGLLAMFAAAKLLTASVSVGLGLPVGLIGPSLLIGACVGGLLGHLGGNLMPQLSSDPALYVTIGMAACMATVVGAPLAASLAVVELTQSTSIAVPALLAIVVANLTNVALFRQRSVHESIMRQLERRVPNGPLDQFLHRTDATLSMDTSVVHVPVLVTASALRALTLQVPTWCLIQREDEDLFLLNGSDLLAWAEQQQAEDEPSSASSADDDEAALDLAATDIRRWTTTRLSEQATLREALDAMRQSTVETACIYSRTTRGTRNLRGVVTREGIEHFSLARLNSQN</sequence>
<feature type="transmembrane region" description="Helical" evidence="10">
    <location>
        <begin position="293"/>
        <end position="312"/>
    </location>
</feature>
<dbReference type="InterPro" id="IPR050368">
    <property type="entry name" value="ClC-type_chloride_channel"/>
</dbReference>
<dbReference type="Pfam" id="PF00654">
    <property type="entry name" value="Voltage_CLC"/>
    <property type="match status" value="1"/>
</dbReference>
<keyword evidence="12" id="KW-1185">Reference proteome</keyword>
<feature type="transmembrane region" description="Helical" evidence="10">
    <location>
        <begin position="64"/>
        <end position="84"/>
    </location>
</feature>
<evidence type="ECO:0000256" key="6">
    <source>
        <dbReference type="ARBA" id="ARBA00023136"/>
    </source>
</evidence>
<keyword evidence="7" id="KW-0869">Chloride channel</keyword>
<evidence type="ECO:0000256" key="1">
    <source>
        <dbReference type="ARBA" id="ARBA00004141"/>
    </source>
</evidence>
<feature type="transmembrane region" description="Helical" evidence="10">
    <location>
        <begin position="191"/>
        <end position="213"/>
    </location>
</feature>
<dbReference type="InterPro" id="IPR014743">
    <property type="entry name" value="Cl-channel_core"/>
</dbReference>
<feature type="transmembrane region" description="Helical" evidence="10">
    <location>
        <begin position="233"/>
        <end position="253"/>
    </location>
</feature>
<feature type="transmembrane region" description="Helical" evidence="10">
    <location>
        <begin position="104"/>
        <end position="124"/>
    </location>
</feature>
<reference evidence="11 12" key="1">
    <citation type="submission" date="2019-03" db="EMBL/GenBank/DDBJ databases">
        <title>Genomic Encyclopedia of Type Strains, Phase IV (KMG-IV): sequencing the most valuable type-strain genomes for metagenomic binning, comparative biology and taxonomic classification.</title>
        <authorList>
            <person name="Goeker M."/>
        </authorList>
    </citation>
    <scope>NUCLEOTIDE SEQUENCE [LARGE SCALE GENOMIC DNA]</scope>
    <source>
        <strain evidence="11 12">DSM 23344</strain>
    </source>
</reference>
<evidence type="ECO:0000256" key="4">
    <source>
        <dbReference type="ARBA" id="ARBA00022989"/>
    </source>
</evidence>
<feature type="transmembrane region" description="Helical" evidence="10">
    <location>
        <begin position="265"/>
        <end position="287"/>
    </location>
</feature>